<feature type="compositionally biased region" description="Polar residues" evidence="12">
    <location>
        <begin position="153"/>
        <end position="173"/>
    </location>
</feature>
<dbReference type="Gene3D" id="2.30.30.380">
    <property type="entry name" value="Zn-finger domain of Sec23/24"/>
    <property type="match status" value="1"/>
</dbReference>
<evidence type="ECO:0000259" key="17">
    <source>
        <dbReference type="Pfam" id="PF08033"/>
    </source>
</evidence>
<dbReference type="Pfam" id="PF04811">
    <property type="entry name" value="Sec23_trunk"/>
    <property type="match status" value="1"/>
</dbReference>
<evidence type="ECO:0000259" key="14">
    <source>
        <dbReference type="Pfam" id="PF04810"/>
    </source>
</evidence>
<evidence type="ECO:0000259" key="16">
    <source>
        <dbReference type="Pfam" id="PF04815"/>
    </source>
</evidence>
<keyword evidence="6" id="KW-0963">Cytoplasm</keyword>
<dbReference type="InterPro" id="IPR012990">
    <property type="entry name" value="Beta-sandwich_Sec23_24"/>
</dbReference>
<feature type="domain" description="Sec23/Sec24 trunk" evidence="15">
    <location>
        <begin position="479"/>
        <end position="704"/>
    </location>
</feature>
<dbReference type="CDD" id="cd01479">
    <property type="entry name" value="Sec24-like"/>
    <property type="match status" value="1"/>
</dbReference>
<keyword evidence="9" id="KW-0653">Protein transport</keyword>
<keyword evidence="7" id="KW-0256">Endoplasmic reticulum</keyword>
<dbReference type="InterPro" id="IPR036465">
    <property type="entry name" value="vWFA_dom_sf"/>
</dbReference>
<dbReference type="GO" id="GO:0090110">
    <property type="term" value="P:COPII-coated vesicle cargo loading"/>
    <property type="evidence" value="ECO:0007669"/>
    <property type="project" value="TreeGrafter"/>
</dbReference>
<name>A0A024GID8_9STRA</name>
<dbReference type="GO" id="GO:0005789">
    <property type="term" value="C:endoplasmic reticulum membrane"/>
    <property type="evidence" value="ECO:0007669"/>
    <property type="project" value="UniProtKB-SubCell"/>
</dbReference>
<evidence type="ECO:0000256" key="4">
    <source>
        <dbReference type="ARBA" id="ARBA00008334"/>
    </source>
</evidence>
<dbReference type="Pfam" id="PF04815">
    <property type="entry name" value="Sec23_helical"/>
    <property type="match status" value="1"/>
</dbReference>
<feature type="region of interest" description="Disordered" evidence="12">
    <location>
        <begin position="1"/>
        <end position="318"/>
    </location>
</feature>
<comment type="similarity">
    <text evidence="4">Belongs to the SEC23/SEC24 family. SEC24 subfamily.</text>
</comment>
<dbReference type="Pfam" id="PF04810">
    <property type="entry name" value="zf-Sec23_Sec24"/>
    <property type="match status" value="1"/>
</dbReference>
<dbReference type="EMBL" id="CAIX01000122">
    <property type="protein sequence ID" value="CCI46292.1"/>
    <property type="molecule type" value="Genomic_DNA"/>
</dbReference>
<feature type="domain" description="Gelsolin-like" evidence="13">
    <location>
        <begin position="947"/>
        <end position="1005"/>
    </location>
</feature>
<organism evidence="18 19">
    <name type="scientific">Albugo candida</name>
    <dbReference type="NCBI Taxonomy" id="65357"/>
    <lineage>
        <taxon>Eukaryota</taxon>
        <taxon>Sar</taxon>
        <taxon>Stramenopiles</taxon>
        <taxon>Oomycota</taxon>
        <taxon>Peronosporomycetes</taxon>
        <taxon>Albuginales</taxon>
        <taxon>Albuginaceae</taxon>
        <taxon>Albugo</taxon>
    </lineage>
</organism>
<dbReference type="InterPro" id="IPR050550">
    <property type="entry name" value="SEC23_SEC24_subfamily"/>
</dbReference>
<dbReference type="InterPro" id="IPR007123">
    <property type="entry name" value="Gelsolin-like_dom"/>
</dbReference>
<keyword evidence="10" id="KW-0333">Golgi apparatus</keyword>
<gene>
    <name evidence="18" type="ORF">BN9_072210</name>
</gene>
<dbReference type="InterPro" id="IPR006895">
    <property type="entry name" value="Znf_Sec23_Sec24"/>
</dbReference>
<dbReference type="GO" id="GO:0030127">
    <property type="term" value="C:COPII vesicle coat"/>
    <property type="evidence" value="ECO:0007669"/>
    <property type="project" value="InterPro"/>
</dbReference>
<dbReference type="InterPro" id="IPR006896">
    <property type="entry name" value="Sec23/24_trunk_dom"/>
</dbReference>
<dbReference type="FunCoup" id="A0A024GID8">
    <property type="interactions" value="430"/>
</dbReference>
<feature type="domain" description="Sec23/Sec24 beta-sandwich" evidence="17">
    <location>
        <begin position="711"/>
        <end position="795"/>
    </location>
</feature>
<keyword evidence="5" id="KW-0813">Transport</keyword>
<comment type="caution">
    <text evidence="18">The sequence shown here is derived from an EMBL/GenBank/DDBJ whole genome shotgun (WGS) entry which is preliminary data.</text>
</comment>
<accession>A0A024GID8</accession>
<feature type="compositionally biased region" description="Polar residues" evidence="12">
    <location>
        <begin position="306"/>
        <end position="318"/>
    </location>
</feature>
<dbReference type="InParanoid" id="A0A024GID8"/>
<evidence type="ECO:0000256" key="8">
    <source>
        <dbReference type="ARBA" id="ARBA00022892"/>
    </source>
</evidence>
<feature type="compositionally biased region" description="Pro residues" evidence="12">
    <location>
        <begin position="125"/>
        <end position="141"/>
    </location>
</feature>
<feature type="domain" description="Zinc finger Sec23/Sec24-type" evidence="14">
    <location>
        <begin position="405"/>
        <end position="442"/>
    </location>
</feature>
<keyword evidence="19" id="KW-1185">Reference proteome</keyword>
<dbReference type="InterPro" id="IPR036175">
    <property type="entry name" value="Sec23/24_helical_dom_sf"/>
</dbReference>
<dbReference type="InterPro" id="IPR036180">
    <property type="entry name" value="Gelsolin-like_dom_sf"/>
</dbReference>
<dbReference type="Proteomes" id="UP000053237">
    <property type="component" value="Unassembled WGS sequence"/>
</dbReference>
<dbReference type="PANTHER" id="PTHR13803:SF39">
    <property type="entry name" value="SECRETORY 24AB, ISOFORM A"/>
    <property type="match status" value="1"/>
</dbReference>
<dbReference type="GO" id="GO:0070971">
    <property type="term" value="C:endoplasmic reticulum exit site"/>
    <property type="evidence" value="ECO:0007669"/>
    <property type="project" value="TreeGrafter"/>
</dbReference>
<dbReference type="InterPro" id="IPR029006">
    <property type="entry name" value="ADF-H/Gelsolin-like_dom_sf"/>
</dbReference>
<dbReference type="SUPFAM" id="SSF82919">
    <property type="entry name" value="Zn-finger domain of Sec23/24"/>
    <property type="match status" value="1"/>
</dbReference>
<evidence type="ECO:0000256" key="9">
    <source>
        <dbReference type="ARBA" id="ARBA00022927"/>
    </source>
</evidence>
<evidence type="ECO:0000256" key="10">
    <source>
        <dbReference type="ARBA" id="ARBA00023034"/>
    </source>
</evidence>
<sequence length="1080" mass="117786">MIPPNRQFMPRGGPQNPSPHTSNPTQSIVPPGRPNEGAEYGFRRFHAAPNAGNGPTSAFPATNPTDFSRAPMSDRGGDFHQSFSQMSLHGPPHVPHQMGHPRPSGPLSMSSSSGYQQPPRSSPGFQPPSNTPMPPSGPGGPPLGFAAYAPGSSRASNAPPTQPSGPMQSNAPVMQSGGPPAQPNAPLVQPGGHLAQYNAPSMQPSGPPMQSNAPPMQVGRPPSQYNAPSMQPGGPSSQSNAFPVQPGGPSSQYNAAPAQPGRYPSGALAGPPTEMTNAMSNAPGMRPPVGSLNAPTRINNEPGPLSGTQNYMSGPPSNYSTNELASGNYQQPDTMGSLPLQSDSISDELMASQCSPDFMRASVSVLPHSQDFANRSHITIGVVIRPLAPQNQELDVINFGSTGVVRCRHCRTYINPFVQWVDNGRRWRCNLCGVSNDVASSYFSHLKSNQQRQDREERPELHKGSVEFVAPSEYMMRPPQPPCYVFVIDVSAPGVGALRAITETIKTQLDHLPGSPRTRLGFITFDSTATLKTPQMMVIADLEELFIPIPDELLVNLSESRDVIDALLDGLPSIHENTRNVESALGPAIRVAFKLMSSIGGKMLVFQSSIPSAGQGALRNRENPKLIGTDKEHTLLNPVDMFYRTHAIDFCRQQVSVDTFLLASQYIDVATIGCLSRFSAGQVYYYPNFNAERDGNKLRQELTHCLRRETGWEAVMRVRCTKGMRLSNFYGNSFLRGPDLLALPTCDADASFAVEIVHSDTLLSSPTISIQAALLYTHSEGERRIRVHTICLPVTKLFAQVFRSVDADTLCNLIAKNALETCLKTGFESARTRMHSQCTEIIRAYRNSGAYGSTNTPGHQLQLPETLQLLPLYIMSLLKNPAFRGGNDLNPEERCFLQYELNNMSVRSSKTFMYPRLFALHALPPAAGFPEPYESNGESACAGKRRIVLPPLLNLSIDRLASDGIFLLDDSLTLYLWIGRAIPSIHLQSLFGVESMEGMNTRQMRLLKPHDAMSNRVYNVMEAIREENAPFMEVVILREGDPSEGCLFWKLVEDRASFQGGTFSYAEFLGQLSRSCLSTR</sequence>
<evidence type="ECO:0000259" key="13">
    <source>
        <dbReference type="Pfam" id="PF00626"/>
    </source>
</evidence>
<dbReference type="Pfam" id="PF00626">
    <property type="entry name" value="Gelsolin"/>
    <property type="match status" value="1"/>
</dbReference>
<dbReference type="InterPro" id="IPR036174">
    <property type="entry name" value="Znf_Sec23_Sec24_sf"/>
</dbReference>
<evidence type="ECO:0000256" key="6">
    <source>
        <dbReference type="ARBA" id="ARBA00022490"/>
    </source>
</evidence>
<evidence type="ECO:0000313" key="18">
    <source>
        <dbReference type="EMBL" id="CCI46292.1"/>
    </source>
</evidence>
<evidence type="ECO:0000313" key="19">
    <source>
        <dbReference type="Proteomes" id="UP000053237"/>
    </source>
</evidence>
<dbReference type="GO" id="GO:0008270">
    <property type="term" value="F:zinc ion binding"/>
    <property type="evidence" value="ECO:0007669"/>
    <property type="project" value="InterPro"/>
</dbReference>
<dbReference type="AlphaFoldDB" id="A0A024GID8"/>
<dbReference type="GO" id="GO:0000149">
    <property type="term" value="F:SNARE binding"/>
    <property type="evidence" value="ECO:0007669"/>
    <property type="project" value="TreeGrafter"/>
</dbReference>
<protein>
    <submittedName>
        <fullName evidence="18">Uncharacterized protein</fullName>
    </submittedName>
</protein>
<evidence type="ECO:0000256" key="12">
    <source>
        <dbReference type="SAM" id="MobiDB-lite"/>
    </source>
</evidence>
<dbReference type="OrthoDB" id="49016at2759"/>
<feature type="compositionally biased region" description="Low complexity" evidence="12">
    <location>
        <begin position="200"/>
        <end position="211"/>
    </location>
</feature>
<evidence type="ECO:0000259" key="15">
    <source>
        <dbReference type="Pfam" id="PF04811"/>
    </source>
</evidence>
<dbReference type="Gene3D" id="3.40.20.10">
    <property type="entry name" value="Severin"/>
    <property type="match status" value="1"/>
</dbReference>
<proteinExistence type="inferred from homology"/>
<dbReference type="Gene3D" id="2.60.40.1670">
    <property type="entry name" value="beta-sandwich domain of Sec23/24"/>
    <property type="match status" value="1"/>
</dbReference>
<feature type="domain" description="Sec23/Sec24 helical" evidence="16">
    <location>
        <begin position="806"/>
        <end position="909"/>
    </location>
</feature>
<evidence type="ECO:0000256" key="5">
    <source>
        <dbReference type="ARBA" id="ARBA00022448"/>
    </source>
</evidence>
<comment type="subcellular location">
    <subcellularLocation>
        <location evidence="2">Cytoplasm</location>
    </subcellularLocation>
    <subcellularLocation>
        <location evidence="3">Endoplasmic reticulum membrane</location>
    </subcellularLocation>
    <subcellularLocation>
        <location evidence="1">Golgi apparatus membrane</location>
    </subcellularLocation>
</comment>
<feature type="compositionally biased region" description="Low complexity" evidence="12">
    <location>
        <begin position="101"/>
        <end position="119"/>
    </location>
</feature>
<dbReference type="SUPFAM" id="SSF81811">
    <property type="entry name" value="Helical domain of Sec23/24"/>
    <property type="match status" value="1"/>
</dbReference>
<dbReference type="Gene3D" id="1.20.120.730">
    <property type="entry name" value="Sec23/Sec24 helical domain"/>
    <property type="match status" value="1"/>
</dbReference>
<evidence type="ECO:0000256" key="7">
    <source>
        <dbReference type="ARBA" id="ARBA00022824"/>
    </source>
</evidence>
<feature type="compositionally biased region" description="Polar residues" evidence="12">
    <location>
        <begin position="18"/>
        <end position="28"/>
    </location>
</feature>
<keyword evidence="8" id="KW-0931">ER-Golgi transport</keyword>
<dbReference type="InterPro" id="IPR041742">
    <property type="entry name" value="Sec24-like_trunk_dom"/>
</dbReference>
<feature type="compositionally biased region" description="Low complexity" evidence="12">
    <location>
        <begin position="228"/>
        <end position="239"/>
    </location>
</feature>
<dbReference type="Gene3D" id="3.40.50.410">
    <property type="entry name" value="von Willebrand factor, type A domain"/>
    <property type="match status" value="1"/>
</dbReference>
<dbReference type="GO" id="GO:0006886">
    <property type="term" value="P:intracellular protein transport"/>
    <property type="evidence" value="ECO:0007669"/>
    <property type="project" value="InterPro"/>
</dbReference>
<keyword evidence="11" id="KW-0472">Membrane</keyword>
<reference evidence="18 19" key="1">
    <citation type="submission" date="2012-05" db="EMBL/GenBank/DDBJ databases">
        <title>Recombination and specialization in a pathogen metapopulation.</title>
        <authorList>
            <person name="Gardiner A."/>
            <person name="Kemen E."/>
            <person name="Schultz-Larsen T."/>
            <person name="MacLean D."/>
            <person name="Van Oosterhout C."/>
            <person name="Jones J.D.G."/>
        </authorList>
    </citation>
    <scope>NUCLEOTIDE SEQUENCE [LARGE SCALE GENOMIC DNA]</scope>
    <source>
        <strain evidence="18 19">Ac Nc2</strain>
    </source>
</reference>
<dbReference type="PANTHER" id="PTHR13803">
    <property type="entry name" value="SEC24-RELATED PROTEIN"/>
    <property type="match status" value="1"/>
</dbReference>
<dbReference type="Pfam" id="PF08033">
    <property type="entry name" value="Sec23_BS"/>
    <property type="match status" value="1"/>
</dbReference>
<dbReference type="GO" id="GO:0000139">
    <property type="term" value="C:Golgi membrane"/>
    <property type="evidence" value="ECO:0007669"/>
    <property type="project" value="UniProtKB-SubCell"/>
</dbReference>
<evidence type="ECO:0000256" key="2">
    <source>
        <dbReference type="ARBA" id="ARBA00004496"/>
    </source>
</evidence>
<dbReference type="SUPFAM" id="SSF82754">
    <property type="entry name" value="C-terminal, gelsolin-like domain of Sec23/24"/>
    <property type="match status" value="1"/>
</dbReference>
<evidence type="ECO:0000256" key="1">
    <source>
        <dbReference type="ARBA" id="ARBA00004394"/>
    </source>
</evidence>
<dbReference type="STRING" id="65357.A0A024GID8"/>
<dbReference type="SUPFAM" id="SSF81995">
    <property type="entry name" value="beta-sandwich domain of Sec23/24"/>
    <property type="match status" value="1"/>
</dbReference>
<dbReference type="InterPro" id="IPR006900">
    <property type="entry name" value="Sec23/24_helical_dom"/>
</dbReference>
<evidence type="ECO:0000256" key="3">
    <source>
        <dbReference type="ARBA" id="ARBA00004586"/>
    </source>
</evidence>
<dbReference type="SUPFAM" id="SSF53300">
    <property type="entry name" value="vWA-like"/>
    <property type="match status" value="1"/>
</dbReference>
<feature type="compositionally biased region" description="Polar residues" evidence="12">
    <location>
        <begin position="53"/>
        <end position="66"/>
    </location>
</feature>
<evidence type="ECO:0000256" key="11">
    <source>
        <dbReference type="ARBA" id="ARBA00023136"/>
    </source>
</evidence>